<proteinExistence type="predicted"/>
<dbReference type="Proteomes" id="UP000000376">
    <property type="component" value="Chromosome"/>
</dbReference>
<dbReference type="KEGG" id="ahe:Arch_1564"/>
<dbReference type="STRING" id="644284.Arch_1564"/>
<evidence type="ECO:0000259" key="1">
    <source>
        <dbReference type="Pfam" id="PF24753"/>
    </source>
</evidence>
<accession>D7BKS5</accession>
<protein>
    <recommendedName>
        <fullName evidence="1">DUF7698 domain-containing protein</fullName>
    </recommendedName>
</protein>
<feature type="domain" description="DUF7698" evidence="1">
    <location>
        <begin position="2"/>
        <end position="114"/>
    </location>
</feature>
<dbReference type="InterPro" id="IPR056115">
    <property type="entry name" value="DUF7698"/>
</dbReference>
<organism evidence="2 3">
    <name type="scientific">Arcanobacterium haemolyticum (strain ATCC 9345 / DSM 20595 / CCM 5947 / CCUG 17215 / LMG 16163 / NBRC 15585 / NCTC 8452 / 11018)</name>
    <dbReference type="NCBI Taxonomy" id="644284"/>
    <lineage>
        <taxon>Bacteria</taxon>
        <taxon>Bacillati</taxon>
        <taxon>Actinomycetota</taxon>
        <taxon>Actinomycetes</taxon>
        <taxon>Actinomycetales</taxon>
        <taxon>Actinomycetaceae</taxon>
        <taxon>Arcanobacterium</taxon>
    </lineage>
</organism>
<reference evidence="2 3" key="1">
    <citation type="journal article" date="2010" name="Stand. Genomic Sci.">
        <title>Complete genome sequence of Arcanobacterium haemolyticum type strain (11018).</title>
        <authorList>
            <person name="Yasawong M."/>
            <person name="Teshima H."/>
            <person name="Lapidus A."/>
            <person name="Nolan M."/>
            <person name="Lucas S."/>
            <person name="Glavina Del Rio T."/>
            <person name="Tice H."/>
            <person name="Cheng J."/>
            <person name="Bruce D."/>
            <person name="Detter C."/>
            <person name="Tapia R."/>
            <person name="Han C."/>
            <person name="Goodwin L."/>
            <person name="Pitluck S."/>
            <person name="Liolios K."/>
            <person name="Ivanova N."/>
            <person name="Mavromatis K."/>
            <person name="Mikhailova N."/>
            <person name="Pati A."/>
            <person name="Chen A."/>
            <person name="Palaniappan K."/>
            <person name="Land M."/>
            <person name="Hauser L."/>
            <person name="Chang Y."/>
            <person name="Jeffries C."/>
            <person name="Rohde M."/>
            <person name="Sikorski J."/>
            <person name="Pukall R."/>
            <person name="Goker M."/>
            <person name="Woyke T."/>
            <person name="Bristow J."/>
            <person name="Eisen J."/>
            <person name="Markowitz V."/>
            <person name="Hugenholtz P."/>
            <person name="Kyrpides N."/>
            <person name="Klenk H."/>
        </authorList>
    </citation>
    <scope>NUCLEOTIDE SEQUENCE [LARGE SCALE GENOMIC DNA]</scope>
    <source>
        <strain evidence="3">ATCC 9345 / DSM 20595 / CCUG 17215 / LMG 16163 / NBRC 15585 / NCTC 8452 / 11018</strain>
    </source>
</reference>
<dbReference type="eggNOG" id="ENOG50331NF">
    <property type="taxonomic scope" value="Bacteria"/>
</dbReference>
<name>D7BKS5_ARCHD</name>
<dbReference type="RefSeq" id="WP_013170745.1">
    <property type="nucleotide sequence ID" value="NC_014218.1"/>
</dbReference>
<dbReference type="EMBL" id="CP002045">
    <property type="protein sequence ID" value="ADH93255.1"/>
    <property type="molecule type" value="Genomic_DNA"/>
</dbReference>
<dbReference type="Pfam" id="PF24753">
    <property type="entry name" value="DUF7698"/>
    <property type="match status" value="1"/>
</dbReference>
<dbReference type="HOGENOM" id="CLU_167349_0_0_11"/>
<sequence length="115" mass="12602">MNTIEALETQVACRTQTSHRAVLTAYMDTQKADNELLDFFGVIFDADIPAIITELKELGIGEFTISVGQTDMATLLWSFAEHGAAVNGLVKVKSAYVDWTTGEHPMVPAFHLTIT</sequence>
<gene>
    <name evidence="2" type="ordered locus">Arch_1564</name>
</gene>
<dbReference type="OrthoDB" id="1701804at2"/>
<keyword evidence="3" id="KW-1185">Reference proteome</keyword>
<evidence type="ECO:0000313" key="2">
    <source>
        <dbReference type="EMBL" id="ADH93255.1"/>
    </source>
</evidence>
<evidence type="ECO:0000313" key="3">
    <source>
        <dbReference type="Proteomes" id="UP000000376"/>
    </source>
</evidence>
<dbReference type="AlphaFoldDB" id="D7BKS5"/>